<dbReference type="RefSeq" id="XP_009163247.1">
    <property type="nucleotide sequence ID" value="XM_009164983.1"/>
</dbReference>
<evidence type="ECO:0000313" key="1">
    <source>
        <dbReference type="EMBL" id="KER32947.1"/>
    </source>
</evidence>
<gene>
    <name evidence="1" type="ORF">T265_01040</name>
</gene>
<sequence>MFYLKPISQKNLHHKREIQLGSRAKPVAGCRRIFNNLMSSTLQLYTCIAIFQISWRLKHERPSWVQHGNRPHANREFSWNTLGGLDQPESFLNPLTCEETKLGTETQLASSLRLKHEAAWGSTFSCLRTSQTRDSAGFQVSLSKNQLSLQMSVYSRLLLLFC</sequence>
<accession>A0A075A3T8</accession>
<keyword evidence="2" id="KW-1185">Reference proteome</keyword>
<dbReference type="OrthoDB" id="6272054at2759"/>
<name>A0A075A3T8_OPIVI</name>
<dbReference type="AlphaFoldDB" id="A0A075A3T8"/>
<reference evidence="1 2" key="1">
    <citation type="submission" date="2013-11" db="EMBL/GenBank/DDBJ databases">
        <title>Opisthorchis viverrini - life in the bile duct.</title>
        <authorList>
            <person name="Young N.D."/>
            <person name="Nagarajan N."/>
            <person name="Lin S.J."/>
            <person name="Korhonen P.K."/>
            <person name="Jex A.R."/>
            <person name="Hall R.S."/>
            <person name="Safavi-Hemami H."/>
            <person name="Kaewkong W."/>
            <person name="Bertrand D."/>
            <person name="Gao S."/>
            <person name="Seet Q."/>
            <person name="Wongkham S."/>
            <person name="Teh B.T."/>
            <person name="Wongkham C."/>
            <person name="Intapan P.M."/>
            <person name="Maleewong W."/>
            <person name="Yang X."/>
            <person name="Hu M."/>
            <person name="Wang Z."/>
            <person name="Hofmann A."/>
            <person name="Sternberg P.W."/>
            <person name="Tan P."/>
            <person name="Wang J."/>
            <person name="Gasser R.B."/>
        </authorList>
    </citation>
    <scope>NUCLEOTIDE SEQUENCE [LARGE SCALE GENOMIC DNA]</scope>
</reference>
<evidence type="ECO:0000313" key="2">
    <source>
        <dbReference type="Proteomes" id="UP000054324"/>
    </source>
</evidence>
<organism evidence="1 2">
    <name type="scientific">Opisthorchis viverrini</name>
    <name type="common">Southeast Asian liver fluke</name>
    <dbReference type="NCBI Taxonomy" id="6198"/>
    <lineage>
        <taxon>Eukaryota</taxon>
        <taxon>Metazoa</taxon>
        <taxon>Spiralia</taxon>
        <taxon>Lophotrochozoa</taxon>
        <taxon>Platyhelminthes</taxon>
        <taxon>Trematoda</taxon>
        <taxon>Digenea</taxon>
        <taxon>Opisthorchiida</taxon>
        <taxon>Opisthorchiata</taxon>
        <taxon>Opisthorchiidae</taxon>
        <taxon>Opisthorchis</taxon>
    </lineage>
</organism>
<dbReference type="EMBL" id="KL596629">
    <property type="protein sequence ID" value="KER32947.1"/>
    <property type="molecule type" value="Genomic_DNA"/>
</dbReference>
<dbReference type="KEGG" id="ovi:T265_01040"/>
<dbReference type="Proteomes" id="UP000054324">
    <property type="component" value="Unassembled WGS sequence"/>
</dbReference>
<proteinExistence type="predicted"/>
<protein>
    <submittedName>
        <fullName evidence="1">Uncharacterized protein</fullName>
    </submittedName>
</protein>
<dbReference type="CTD" id="20315228"/>
<dbReference type="GeneID" id="20315228"/>